<organism evidence="3 4">
    <name type="scientific">Rhodococcus antarcticus</name>
    <dbReference type="NCBI Taxonomy" id="2987751"/>
    <lineage>
        <taxon>Bacteria</taxon>
        <taxon>Bacillati</taxon>
        <taxon>Actinomycetota</taxon>
        <taxon>Actinomycetes</taxon>
        <taxon>Mycobacteriales</taxon>
        <taxon>Nocardiaceae</taxon>
        <taxon>Rhodococcus</taxon>
    </lineage>
</organism>
<feature type="domain" description="SGNH hydrolase-type esterase" evidence="2">
    <location>
        <begin position="87"/>
        <end position="268"/>
    </location>
</feature>
<dbReference type="InterPro" id="IPR013830">
    <property type="entry name" value="SGNH_hydro"/>
</dbReference>
<proteinExistence type="predicted"/>
<accession>A0ABY6NXP6</accession>
<name>A0ABY6NXP6_9NOCA</name>
<evidence type="ECO:0000259" key="2">
    <source>
        <dbReference type="Pfam" id="PF13472"/>
    </source>
</evidence>
<reference evidence="3" key="1">
    <citation type="submission" date="2022-10" db="EMBL/GenBank/DDBJ databases">
        <title>Rhodococcus sp.75.</title>
        <authorList>
            <person name="Sun M."/>
        </authorList>
    </citation>
    <scope>NUCLEOTIDE SEQUENCE</scope>
    <source>
        <strain evidence="3">75</strain>
    </source>
</reference>
<dbReference type="InterPro" id="IPR036514">
    <property type="entry name" value="SGNH_hydro_sf"/>
</dbReference>
<keyword evidence="3" id="KW-0378">Hydrolase</keyword>
<dbReference type="PANTHER" id="PTHR30383:SF5">
    <property type="entry name" value="SGNH HYDROLASE-TYPE ESTERASE DOMAIN-CONTAINING PROTEIN"/>
    <property type="match status" value="1"/>
</dbReference>
<dbReference type="EMBL" id="CP110615">
    <property type="protein sequence ID" value="UZJ24063.1"/>
    <property type="molecule type" value="Genomic_DNA"/>
</dbReference>
<dbReference type="CDD" id="cd01836">
    <property type="entry name" value="FeeA_FeeB_like"/>
    <property type="match status" value="1"/>
</dbReference>
<protein>
    <submittedName>
        <fullName evidence="3">SGNH/GDSL hydrolase family protein</fullName>
    </submittedName>
</protein>
<feature type="region of interest" description="Disordered" evidence="1">
    <location>
        <begin position="49"/>
        <end position="80"/>
    </location>
</feature>
<dbReference type="RefSeq" id="WP_265382170.1">
    <property type="nucleotide sequence ID" value="NZ_CP110615.1"/>
</dbReference>
<dbReference type="SUPFAM" id="SSF52266">
    <property type="entry name" value="SGNH hydrolase"/>
    <property type="match status" value="1"/>
</dbReference>
<evidence type="ECO:0000313" key="4">
    <source>
        <dbReference type="Proteomes" id="UP001164965"/>
    </source>
</evidence>
<dbReference type="InterPro" id="IPR051532">
    <property type="entry name" value="Ester_Hydrolysis_Enzymes"/>
</dbReference>
<evidence type="ECO:0000313" key="3">
    <source>
        <dbReference type="EMBL" id="UZJ24063.1"/>
    </source>
</evidence>
<feature type="region of interest" description="Disordered" evidence="1">
    <location>
        <begin position="321"/>
        <end position="340"/>
    </location>
</feature>
<keyword evidence="4" id="KW-1185">Reference proteome</keyword>
<dbReference type="Pfam" id="PF13472">
    <property type="entry name" value="Lipase_GDSL_2"/>
    <property type="match status" value="1"/>
</dbReference>
<dbReference type="PANTHER" id="PTHR30383">
    <property type="entry name" value="THIOESTERASE 1/PROTEASE 1/LYSOPHOSPHOLIPASE L1"/>
    <property type="match status" value="1"/>
</dbReference>
<dbReference type="Proteomes" id="UP001164965">
    <property type="component" value="Chromosome"/>
</dbReference>
<gene>
    <name evidence="3" type="ORF">RHODO2019_12885</name>
</gene>
<sequence>MDEVERRSAAVVRARTWSIAAAVGAGSAGTAVGAGYKLLVEQSKTARAVIGPPNRLPPKADGVYSPDGGAPRPPHDPRGPDELFLVLLGDSSAAGLGCETAEEVPGVLLARGLAEETERPVRLVTHAAVGANSRVLDAQVDRCLEASGGTAPDAAVIIVGANDVTAKLSPSSSALRLGLVVERLRLLGAAVVVGTCPDLGAIRPIPQPLRSVARTWSLQLAREQRAAVLAAGGHPVAVADLLSPEFLTRPDALFSPDRFHPSAAGYEAAAALLLPALCSELGVWGGGPLPEPPRRSATADARRPTARVTAALNEHLYRRARDGGSAAARRLRLGGGSTGP</sequence>
<dbReference type="GO" id="GO:0016787">
    <property type="term" value="F:hydrolase activity"/>
    <property type="evidence" value="ECO:0007669"/>
    <property type="project" value="UniProtKB-KW"/>
</dbReference>
<evidence type="ECO:0000256" key="1">
    <source>
        <dbReference type="SAM" id="MobiDB-lite"/>
    </source>
</evidence>
<dbReference type="Gene3D" id="3.40.50.1110">
    <property type="entry name" value="SGNH hydrolase"/>
    <property type="match status" value="1"/>
</dbReference>